<reference evidence="1 2" key="1">
    <citation type="journal article" date="2021" name="Appl. Environ. Microbiol.">
        <title>Genetic linkage and physical mapping for an oyster mushroom Pleurotus cornucopiae and QTL analysis for the trait cap color.</title>
        <authorList>
            <person name="Zhang Y."/>
            <person name="Gao W."/>
            <person name="Sonnenberg A."/>
            <person name="Chen Q."/>
            <person name="Zhang J."/>
            <person name="Huang C."/>
        </authorList>
    </citation>
    <scope>NUCLEOTIDE SEQUENCE [LARGE SCALE GENOMIC DNA]</scope>
    <source>
        <strain evidence="1">CCMSSC00406</strain>
    </source>
</reference>
<keyword evidence="2" id="KW-1185">Reference proteome</keyword>
<proteinExistence type="predicted"/>
<sequence>MARRKASRPGANGKGATRQAKRRRVANTDAEDEKSDATLAMLNALLEGVLILAKEVGHVSAAGHSASRRARNLMTSISDALPEDPAIQTLDFDGHRKHIGSVLERLKRVCGTDCVDDFKDQWDYMREISEDIAQWLPNIWDVLAGGDLFLARTCIVCCAEAVQSIQNAGTAADYGDHDTDIWIADEDGEEMSWSHISDALTWFWRELLIKAATRKADSLSPIIYADLQTFDQTEDVFGLMKVPDNDIRGRKRFNEHWTPEMHETSEKLILQRQNALIEEFMGKPTLKLYRKIATKPVEPALVERIREALVSPRSLAPLEDAVEILMKNNLFDDILLLIPRVDRRDSKLLCRIAEVLSIARSKKEEYGIEAIKLIREGLTLARAVVMNEISEVFPGLDVASGWLQDEVYAKYDPEILQKDPGQLDKVIAQDIERIVDDFVKQADGSSFGFRWETFHSHNEEASILSQPILDCSQALLAWPDRVEAEEVWSAFSGLYSQGADIMPGVVAKNRDNTYRRAFEL</sequence>
<gene>
    <name evidence="1" type="ORF">CCMSSC00406_0010112</name>
</gene>
<dbReference type="Proteomes" id="UP000824881">
    <property type="component" value="Unassembled WGS sequence"/>
</dbReference>
<protein>
    <submittedName>
        <fullName evidence="1">Uncharacterized protein</fullName>
    </submittedName>
</protein>
<name>A0ACB7IHC5_PLECO</name>
<evidence type="ECO:0000313" key="1">
    <source>
        <dbReference type="EMBL" id="KAG9217595.1"/>
    </source>
</evidence>
<accession>A0ACB7IHC5</accession>
<evidence type="ECO:0000313" key="2">
    <source>
        <dbReference type="Proteomes" id="UP000824881"/>
    </source>
</evidence>
<comment type="caution">
    <text evidence="1">The sequence shown here is derived from an EMBL/GenBank/DDBJ whole genome shotgun (WGS) entry which is preliminary data.</text>
</comment>
<organism evidence="1 2">
    <name type="scientific">Pleurotus cornucopiae</name>
    <name type="common">Cornucopia mushroom</name>
    <dbReference type="NCBI Taxonomy" id="5321"/>
    <lineage>
        <taxon>Eukaryota</taxon>
        <taxon>Fungi</taxon>
        <taxon>Dikarya</taxon>
        <taxon>Basidiomycota</taxon>
        <taxon>Agaricomycotina</taxon>
        <taxon>Agaricomycetes</taxon>
        <taxon>Agaricomycetidae</taxon>
        <taxon>Agaricales</taxon>
        <taxon>Pleurotineae</taxon>
        <taxon>Pleurotaceae</taxon>
        <taxon>Pleurotus</taxon>
    </lineage>
</organism>
<dbReference type="EMBL" id="WQMT02000011">
    <property type="protein sequence ID" value="KAG9217595.1"/>
    <property type="molecule type" value="Genomic_DNA"/>
</dbReference>